<proteinExistence type="predicted"/>
<name>A0A5D4UA74_9BACI</name>
<keyword evidence="1" id="KW-0812">Transmembrane</keyword>
<dbReference type="EMBL" id="VTEW01000001">
    <property type="protein sequence ID" value="TYS84203.1"/>
    <property type="molecule type" value="Genomic_DNA"/>
</dbReference>
<reference evidence="2 3" key="1">
    <citation type="submission" date="2019-08" db="EMBL/GenBank/DDBJ databases">
        <title>Bacillus genomes from the desert of Cuatro Cienegas, Coahuila.</title>
        <authorList>
            <person name="Olmedo-Alvarez G."/>
        </authorList>
    </citation>
    <scope>NUCLEOTIDE SEQUENCE [LARGE SCALE GENOMIC DNA]</scope>
    <source>
        <strain evidence="2 3">CH451a_14T</strain>
    </source>
</reference>
<dbReference type="Proteomes" id="UP000325054">
    <property type="component" value="Unassembled WGS sequence"/>
</dbReference>
<keyword evidence="1" id="KW-1133">Transmembrane helix</keyword>
<evidence type="ECO:0000256" key="1">
    <source>
        <dbReference type="SAM" id="Phobius"/>
    </source>
</evidence>
<feature type="transmembrane region" description="Helical" evidence="1">
    <location>
        <begin position="63"/>
        <end position="86"/>
    </location>
</feature>
<accession>A0A5D4UA74</accession>
<organism evidence="2 3">
    <name type="scientific">Rossellomorea aquimaris</name>
    <dbReference type="NCBI Taxonomy" id="189382"/>
    <lineage>
        <taxon>Bacteria</taxon>
        <taxon>Bacillati</taxon>
        <taxon>Bacillota</taxon>
        <taxon>Bacilli</taxon>
        <taxon>Bacillales</taxon>
        <taxon>Bacillaceae</taxon>
        <taxon>Rossellomorea</taxon>
    </lineage>
</organism>
<feature type="transmembrane region" description="Helical" evidence="1">
    <location>
        <begin position="28"/>
        <end position="51"/>
    </location>
</feature>
<evidence type="ECO:0000313" key="3">
    <source>
        <dbReference type="Proteomes" id="UP000325054"/>
    </source>
</evidence>
<sequence>MSFFLFFVLIILLNTVVALVSKYDKKRIIISALLVMFLCTPLVLVITMISIASAEGAGIGASVAGFTFGGITFVNGIIILFVGLFFDA</sequence>
<protein>
    <submittedName>
        <fullName evidence="2">Uncharacterized protein</fullName>
    </submittedName>
</protein>
<dbReference type="RefSeq" id="WP_148990574.1">
    <property type="nucleotide sequence ID" value="NZ_VTEW01000001.1"/>
</dbReference>
<gene>
    <name evidence="2" type="ORF">FZC80_01600</name>
</gene>
<evidence type="ECO:0000313" key="2">
    <source>
        <dbReference type="EMBL" id="TYS84203.1"/>
    </source>
</evidence>
<comment type="caution">
    <text evidence="2">The sequence shown here is derived from an EMBL/GenBank/DDBJ whole genome shotgun (WGS) entry which is preliminary data.</text>
</comment>
<keyword evidence="1" id="KW-0472">Membrane</keyword>
<dbReference type="AlphaFoldDB" id="A0A5D4UA74"/>